<comment type="caution">
    <text evidence="2">The sequence shown here is derived from an EMBL/GenBank/DDBJ whole genome shotgun (WGS) entry which is preliminary data.</text>
</comment>
<proteinExistence type="predicted"/>
<gene>
    <name evidence="2" type="ORF">H0235_009354</name>
</gene>
<feature type="compositionally biased region" description="Gly residues" evidence="1">
    <location>
        <begin position="77"/>
        <end position="92"/>
    </location>
</feature>
<feature type="region of interest" description="Disordered" evidence="1">
    <location>
        <begin position="61"/>
        <end position="122"/>
    </location>
</feature>
<accession>A0A834U866</accession>
<evidence type="ECO:0000313" key="2">
    <source>
        <dbReference type="EMBL" id="KAF7421518.1"/>
    </source>
</evidence>
<feature type="region of interest" description="Disordered" evidence="1">
    <location>
        <begin position="1"/>
        <end position="20"/>
    </location>
</feature>
<feature type="compositionally biased region" description="Basic and acidic residues" evidence="1">
    <location>
        <begin position="65"/>
        <end position="76"/>
    </location>
</feature>
<sequence>MEIHEGSGNGDGESSRKRRKEIALLQEGTVRFDHFPNEIRFAGTEAVPILAVVWNRKRRTRHTGLSREKGKDRGYDDYGGNGKRGNGVGVGVSVGRSSGERGNGEEHDDDDDDDDDDDEDEDGVRWRPRWLCLSRFATCKDVFVGVHKHVYVHSTEETTTTTTTTKTTEKKTGAPGRWHNRTGLLQDAATVVAEINALPSK</sequence>
<dbReference type="Proteomes" id="UP000600918">
    <property type="component" value="Unassembled WGS sequence"/>
</dbReference>
<feature type="compositionally biased region" description="Acidic residues" evidence="1">
    <location>
        <begin position="106"/>
        <end position="122"/>
    </location>
</feature>
<evidence type="ECO:0000256" key="1">
    <source>
        <dbReference type="SAM" id="MobiDB-lite"/>
    </source>
</evidence>
<protein>
    <submittedName>
        <fullName evidence="2">Uncharacterized protein</fullName>
    </submittedName>
</protein>
<dbReference type="EMBL" id="JACSDY010000008">
    <property type="protein sequence ID" value="KAF7421518.1"/>
    <property type="molecule type" value="Genomic_DNA"/>
</dbReference>
<name>A0A834U866_VESPE</name>
<reference evidence="2" key="1">
    <citation type="journal article" date="2020" name="G3 (Bethesda)">
        <title>High-Quality Assemblies for Three Invasive Social Wasps from the &lt;i&gt;Vespula&lt;/i&gt; Genus.</title>
        <authorList>
            <person name="Harrop T.W.R."/>
            <person name="Guhlin J."/>
            <person name="McLaughlin G.M."/>
            <person name="Permina E."/>
            <person name="Stockwell P."/>
            <person name="Gilligan J."/>
            <person name="Le Lec M.F."/>
            <person name="Gruber M.A.M."/>
            <person name="Quinn O."/>
            <person name="Lovegrove M."/>
            <person name="Duncan E.J."/>
            <person name="Remnant E.J."/>
            <person name="Van Eeckhoven J."/>
            <person name="Graham B."/>
            <person name="Knapp R.A."/>
            <person name="Langford K.W."/>
            <person name="Kronenberg Z."/>
            <person name="Press M.O."/>
            <person name="Eacker S.M."/>
            <person name="Wilson-Rankin E.E."/>
            <person name="Purcell J."/>
            <person name="Lester P.J."/>
            <person name="Dearden P.K."/>
        </authorList>
    </citation>
    <scope>NUCLEOTIDE SEQUENCE</scope>
    <source>
        <strain evidence="2">Volc-1</strain>
    </source>
</reference>
<keyword evidence="3" id="KW-1185">Reference proteome</keyword>
<evidence type="ECO:0000313" key="3">
    <source>
        <dbReference type="Proteomes" id="UP000600918"/>
    </source>
</evidence>
<dbReference type="AlphaFoldDB" id="A0A834U866"/>
<organism evidence="2 3">
    <name type="scientific">Vespula pensylvanica</name>
    <name type="common">Western yellow jacket</name>
    <name type="synonym">Wasp</name>
    <dbReference type="NCBI Taxonomy" id="30213"/>
    <lineage>
        <taxon>Eukaryota</taxon>
        <taxon>Metazoa</taxon>
        <taxon>Ecdysozoa</taxon>
        <taxon>Arthropoda</taxon>
        <taxon>Hexapoda</taxon>
        <taxon>Insecta</taxon>
        <taxon>Pterygota</taxon>
        <taxon>Neoptera</taxon>
        <taxon>Endopterygota</taxon>
        <taxon>Hymenoptera</taxon>
        <taxon>Apocrita</taxon>
        <taxon>Aculeata</taxon>
        <taxon>Vespoidea</taxon>
        <taxon>Vespidae</taxon>
        <taxon>Vespinae</taxon>
        <taxon>Vespula</taxon>
    </lineage>
</organism>